<evidence type="ECO:0000313" key="2">
    <source>
        <dbReference type="EMBL" id="KRU12604.1"/>
    </source>
</evidence>
<accession>A0A0H3J0N0</accession>
<evidence type="ECO:0000313" key="4">
    <source>
        <dbReference type="Proteomes" id="UP000030905"/>
    </source>
</evidence>
<evidence type="ECO:0000313" key="1">
    <source>
        <dbReference type="EMBL" id="AJA51389.1"/>
    </source>
</evidence>
<dbReference type="EMBL" id="JPGY02000001">
    <property type="protein sequence ID" value="KRU12604.1"/>
    <property type="molecule type" value="Genomic_DNA"/>
</dbReference>
<dbReference type="GeneID" id="93073481"/>
<dbReference type="Proteomes" id="UP000030905">
    <property type="component" value="Chromosome"/>
</dbReference>
<reference evidence="1 4" key="1">
    <citation type="journal article" date="2015" name="Genome Announc.">
        <title>Complete Genome Sequence of the Nitrogen-Fixing and Solvent-Producing Clostridium pasteurianum DSM 525.</title>
        <authorList>
            <person name="Poehlein A."/>
            <person name="Grosse-Honebrink A."/>
            <person name="Zhang Y."/>
            <person name="Minton N.P."/>
            <person name="Daniel R."/>
        </authorList>
    </citation>
    <scope>NUCLEOTIDE SEQUENCE [LARGE SCALE GENOMIC DNA]</scope>
    <source>
        <strain evidence="1">DSM 525</strain>
        <strain evidence="4">DSM 525 / ATCC 6013</strain>
    </source>
</reference>
<dbReference type="InterPro" id="IPR043740">
    <property type="entry name" value="DUF5685"/>
</dbReference>
<dbReference type="EMBL" id="CP009268">
    <property type="protein sequence ID" value="AJA51389.1"/>
    <property type="molecule type" value="Genomic_DNA"/>
</dbReference>
<dbReference type="PATRIC" id="fig|1262449.3.peg.2719"/>
<reference evidence="2" key="2">
    <citation type="submission" date="2015-10" db="EMBL/GenBank/DDBJ databases">
        <title>Improved Draft Genome Sequence of Clostridium pasteurianum Strain ATCC 6013 (DSM 525) Using a Hybrid Next-Generation Sequencing Approach.</title>
        <authorList>
            <person name="Pyne M.E."/>
            <person name="Utturkar S.M."/>
            <person name="Brown S.D."/>
            <person name="Moo-Young M."/>
            <person name="Chung D.A."/>
            <person name="Chou P.C."/>
        </authorList>
    </citation>
    <scope>NUCLEOTIDE SEQUENCE</scope>
    <source>
        <strain evidence="2">ATCC 6013</strain>
    </source>
</reference>
<dbReference type="Proteomes" id="UP000028042">
    <property type="component" value="Unassembled WGS sequence"/>
</dbReference>
<protein>
    <submittedName>
        <fullName evidence="1">Uncharacterized protein</fullName>
    </submittedName>
</protein>
<proteinExistence type="predicted"/>
<organism evidence="1 4">
    <name type="scientific">Clostridium pasteurianum DSM 525 = ATCC 6013</name>
    <dbReference type="NCBI Taxonomy" id="1262449"/>
    <lineage>
        <taxon>Bacteria</taxon>
        <taxon>Bacillati</taxon>
        <taxon>Bacillota</taxon>
        <taxon>Clostridia</taxon>
        <taxon>Eubacteriales</taxon>
        <taxon>Clostridiaceae</taxon>
        <taxon>Clostridium</taxon>
    </lineage>
</organism>
<gene>
    <name evidence="1" type="ORF">CLPA_c13020</name>
    <name evidence="2" type="ORF">CP6013_01852</name>
</gene>
<dbReference type="AlphaFoldDB" id="A0A0H3J0N0"/>
<dbReference type="KEGG" id="cpae:CPAST_c13020"/>
<sequence length="285" mass="33016">MFGYVLPLKGELKVKDYEKFKAYYCGLCLSIKKNYGTIPRLAVNYDMTFVAILLDALESEPCKIHSGNCIAHPLQKKNFIINNSALDYASFLNVALAYFKLTDDVKDDKSKVSSLSAFFLKNYFKKFPKKLKVHSNFIREKLNELYKLEDSQSKVSIDELSHPFAELTAFVLSSYPKLKEHKDILYTLGYNLGKWIYIIDAFDDLEEDMKKGKFNAVASIFNTNNLPFKEFKIFIKDRIDFILVTCARSCFECLNKLPLKTNKDILYNILQLGLLEKMDRVFILE</sequence>
<keyword evidence="4" id="KW-1185">Reference proteome</keyword>
<evidence type="ECO:0000313" key="3">
    <source>
        <dbReference type="Proteomes" id="UP000028042"/>
    </source>
</evidence>
<name>A0A0H3J0N0_CLOPA</name>
<dbReference type="Pfam" id="PF18937">
    <property type="entry name" value="DUF5685"/>
    <property type="match status" value="1"/>
</dbReference>
<reference evidence="2 3" key="3">
    <citation type="journal article" name="Genome Announc.">
        <title>Improved Draft Genome Sequence of Clostridium pasteurianum Strain ATCC 6013 (DSM 525) Using a Hybrid Next-Generation Sequencing Approach.</title>
        <authorList>
            <person name="Pyne M.E."/>
            <person name="Utturkar S."/>
            <person name="Brown S.D."/>
            <person name="Moo-Young M."/>
            <person name="Chung D.A."/>
            <person name="Chou C.P."/>
        </authorList>
    </citation>
    <scope>NUCLEOTIDE SEQUENCE [LARGE SCALE GENOMIC DNA]</scope>
    <source>
        <strain evidence="2 3">ATCC 6013</strain>
    </source>
</reference>
<dbReference type="KEGG" id="cpat:CLPA_c13020"/>
<dbReference type="RefSeq" id="WP_003446205.1">
    <property type="nucleotide sequence ID" value="NZ_ANZB01000009.1"/>
</dbReference>
<dbReference type="eggNOG" id="ENOG502Z8PZ">
    <property type="taxonomic scope" value="Bacteria"/>
</dbReference>